<comment type="similarity">
    <text evidence="2">Belongs to the GSP F family.</text>
</comment>
<evidence type="ECO:0000256" key="8">
    <source>
        <dbReference type="SAM" id="Phobius"/>
    </source>
</evidence>
<evidence type="ECO:0000256" key="2">
    <source>
        <dbReference type="ARBA" id="ARBA00005745"/>
    </source>
</evidence>
<comment type="caution">
    <text evidence="10">The sequence shown here is derived from an EMBL/GenBank/DDBJ whole genome shotgun (WGS) entry which is preliminary data.</text>
</comment>
<dbReference type="PANTHER" id="PTHR30012:SF0">
    <property type="entry name" value="TYPE II SECRETION SYSTEM PROTEIN F-RELATED"/>
    <property type="match status" value="1"/>
</dbReference>
<dbReference type="AlphaFoldDB" id="A0A6C2D3G1"/>
<evidence type="ECO:0000313" key="10">
    <source>
        <dbReference type="EMBL" id="TYC60122.1"/>
    </source>
</evidence>
<evidence type="ECO:0000256" key="3">
    <source>
        <dbReference type="ARBA" id="ARBA00022475"/>
    </source>
</evidence>
<evidence type="ECO:0000256" key="5">
    <source>
        <dbReference type="ARBA" id="ARBA00022692"/>
    </source>
</evidence>
<keyword evidence="5 8" id="KW-0812">Transmembrane</keyword>
<evidence type="ECO:0000256" key="6">
    <source>
        <dbReference type="ARBA" id="ARBA00022989"/>
    </source>
</evidence>
<keyword evidence="7 8" id="KW-0472">Membrane</keyword>
<feature type="transmembrane region" description="Helical" evidence="8">
    <location>
        <begin position="175"/>
        <end position="201"/>
    </location>
</feature>
<dbReference type="EMBL" id="SDKK01000005">
    <property type="protein sequence ID" value="TYC60122.1"/>
    <property type="molecule type" value="Genomic_DNA"/>
</dbReference>
<name>A0A6C2D3G1_9RHOO</name>
<sequence>MPEYGYQAVDAQGARKDGVVEALSEDAVLRSLRSRGLTPLRISLATAGSVEPAAIGGIAVPASRPPGKGKPTQADLLAFTSELAIMLRAGLSLDRALKVLVGMSHKVSVGSLLEGVLAAVKGGAPLSRAIAPHRIFFGDFYINMVRSGEIGGQLSEVLTRLVEHLERIRALRESVISAMIYPAILLLVAVISVVAMLGFVVPQFETLFKDMGDALPTPTRIVVATGHFFTDYGLLLGVGVFLLGAALSKWFSSPAGRLWWQGKALRLPVFGRIFLKYEITRFTRSLGTLLGNGVPVISALNIATETVGNVHVRSAFERIAPAMKGGGRMTDALYKTGFFEPMAINLVRVGEETGRLDSMMLELSRILDREVETSIKRGLTLLEPLLILTLGMMIAGIIVSILMGILSVNDLAV</sequence>
<keyword evidence="3" id="KW-1003">Cell membrane</keyword>
<evidence type="ECO:0000256" key="4">
    <source>
        <dbReference type="ARBA" id="ARBA00022519"/>
    </source>
</evidence>
<reference evidence="10 11" key="1">
    <citation type="submission" date="2019-01" db="EMBL/GenBank/DDBJ databases">
        <title>Zoogloea oleivorans genome sequencing and assembly.</title>
        <authorList>
            <person name="Tancsics A."/>
            <person name="Farkas M."/>
            <person name="Kriszt B."/>
            <person name="Maroti G."/>
            <person name="Horvath B."/>
        </authorList>
    </citation>
    <scope>NUCLEOTIDE SEQUENCE [LARGE SCALE GENOMIC DNA]</scope>
    <source>
        <strain evidence="10 11">Buc</strain>
    </source>
</reference>
<evidence type="ECO:0000259" key="9">
    <source>
        <dbReference type="Pfam" id="PF00482"/>
    </source>
</evidence>
<feature type="domain" description="Type II secretion system protein GspF" evidence="9">
    <location>
        <begin position="282"/>
        <end position="403"/>
    </location>
</feature>
<dbReference type="Pfam" id="PF00482">
    <property type="entry name" value="T2SSF"/>
    <property type="match status" value="2"/>
</dbReference>
<protein>
    <submittedName>
        <fullName evidence="10">Type II secretion system F family protein</fullName>
    </submittedName>
</protein>
<accession>A0A6C2D3G1</accession>
<dbReference type="GO" id="GO:0015628">
    <property type="term" value="P:protein secretion by the type II secretion system"/>
    <property type="evidence" value="ECO:0007669"/>
    <property type="project" value="TreeGrafter"/>
</dbReference>
<dbReference type="PANTHER" id="PTHR30012">
    <property type="entry name" value="GENERAL SECRETION PATHWAY PROTEIN"/>
    <property type="match status" value="1"/>
</dbReference>
<keyword evidence="6 8" id="KW-1133">Transmembrane helix</keyword>
<dbReference type="InterPro" id="IPR018076">
    <property type="entry name" value="T2SS_GspF_dom"/>
</dbReference>
<dbReference type="Proteomes" id="UP000389128">
    <property type="component" value="Unassembled WGS sequence"/>
</dbReference>
<dbReference type="GO" id="GO:0005886">
    <property type="term" value="C:plasma membrane"/>
    <property type="evidence" value="ECO:0007669"/>
    <property type="project" value="UniProtKB-SubCell"/>
</dbReference>
<dbReference type="PRINTS" id="PR00812">
    <property type="entry name" value="BCTERIALGSPF"/>
</dbReference>
<proteinExistence type="inferred from homology"/>
<gene>
    <name evidence="10" type="ORF">ETQ85_06330</name>
</gene>
<dbReference type="InterPro" id="IPR003004">
    <property type="entry name" value="GspF/PilC"/>
</dbReference>
<evidence type="ECO:0000256" key="1">
    <source>
        <dbReference type="ARBA" id="ARBA00004429"/>
    </source>
</evidence>
<evidence type="ECO:0000313" key="11">
    <source>
        <dbReference type="Proteomes" id="UP000389128"/>
    </source>
</evidence>
<keyword evidence="4" id="KW-0997">Cell inner membrane</keyword>
<feature type="transmembrane region" description="Helical" evidence="8">
    <location>
        <begin position="385"/>
        <end position="408"/>
    </location>
</feature>
<dbReference type="FunFam" id="1.20.81.30:FF:000001">
    <property type="entry name" value="Type II secretion system protein F"/>
    <property type="match status" value="1"/>
</dbReference>
<dbReference type="InterPro" id="IPR042094">
    <property type="entry name" value="T2SS_GspF_sf"/>
</dbReference>
<feature type="domain" description="Type II secretion system protein GspF" evidence="9">
    <location>
        <begin position="79"/>
        <end position="202"/>
    </location>
</feature>
<dbReference type="RefSeq" id="WP_148578211.1">
    <property type="nucleotide sequence ID" value="NZ_SDKK01000005.1"/>
</dbReference>
<feature type="transmembrane region" description="Helical" evidence="8">
    <location>
        <begin position="221"/>
        <end position="247"/>
    </location>
</feature>
<evidence type="ECO:0000256" key="7">
    <source>
        <dbReference type="ARBA" id="ARBA00023136"/>
    </source>
</evidence>
<comment type="subcellular location">
    <subcellularLocation>
        <location evidence="1">Cell inner membrane</location>
        <topology evidence="1">Multi-pass membrane protein</topology>
    </subcellularLocation>
</comment>
<keyword evidence="11" id="KW-1185">Reference proteome</keyword>
<dbReference type="Gene3D" id="1.20.81.30">
    <property type="entry name" value="Type II secretion system (T2SS), domain F"/>
    <property type="match status" value="2"/>
</dbReference>
<dbReference type="OrthoDB" id="9805682at2"/>
<organism evidence="10 11">
    <name type="scientific">Zoogloea oleivorans</name>
    <dbReference type="NCBI Taxonomy" id="1552750"/>
    <lineage>
        <taxon>Bacteria</taxon>
        <taxon>Pseudomonadati</taxon>
        <taxon>Pseudomonadota</taxon>
        <taxon>Betaproteobacteria</taxon>
        <taxon>Rhodocyclales</taxon>
        <taxon>Zoogloeaceae</taxon>
        <taxon>Zoogloea</taxon>
    </lineage>
</organism>